<evidence type="ECO:0000313" key="7">
    <source>
        <dbReference type="Proteomes" id="UP000184517"/>
    </source>
</evidence>
<name>A0A1M5FKA8_9GAMM</name>
<dbReference type="FunFam" id="3.40.50.720:FF:000129">
    <property type="entry name" value="D-mannonate oxidoreductase"/>
    <property type="match status" value="1"/>
</dbReference>
<comment type="similarity">
    <text evidence="3">Belongs to the mannitol dehydrogenase family. UxuB subfamily.</text>
</comment>
<feature type="domain" description="Mannitol dehydrogenase N-terminal" evidence="4">
    <location>
        <begin position="26"/>
        <end position="274"/>
    </location>
</feature>
<dbReference type="PRINTS" id="PR00084">
    <property type="entry name" value="MTLDHDRGNASE"/>
</dbReference>
<evidence type="ECO:0000259" key="4">
    <source>
        <dbReference type="Pfam" id="PF01232"/>
    </source>
</evidence>
<dbReference type="STRING" id="1122206.SAMN02745753_02888"/>
<protein>
    <submittedName>
        <fullName evidence="6">Fructuronate reductase</fullName>
    </submittedName>
</protein>
<dbReference type="InterPro" id="IPR013328">
    <property type="entry name" value="6PGD_dom2"/>
</dbReference>
<evidence type="ECO:0000259" key="5">
    <source>
        <dbReference type="Pfam" id="PF08125"/>
    </source>
</evidence>
<dbReference type="Pfam" id="PF01232">
    <property type="entry name" value="Mannitol_dh"/>
    <property type="match status" value="1"/>
</dbReference>
<dbReference type="Proteomes" id="UP000184517">
    <property type="component" value="Unassembled WGS sequence"/>
</dbReference>
<dbReference type="InterPro" id="IPR050988">
    <property type="entry name" value="Mannitol_DH/Oxidoreductase"/>
</dbReference>
<dbReference type="Gene3D" id="1.10.1040.10">
    <property type="entry name" value="N-(1-d-carboxylethyl)-l-norvaline Dehydrogenase, domain 2"/>
    <property type="match status" value="1"/>
</dbReference>
<keyword evidence="2" id="KW-0520">NAD</keyword>
<dbReference type="PANTHER" id="PTHR43362">
    <property type="entry name" value="MANNITOL DEHYDROGENASE DSF1-RELATED"/>
    <property type="match status" value="1"/>
</dbReference>
<dbReference type="AlphaFoldDB" id="A0A1M5FKA8"/>
<dbReference type="PANTHER" id="PTHR43362:SF1">
    <property type="entry name" value="MANNITOL DEHYDROGENASE 2-RELATED"/>
    <property type="match status" value="1"/>
</dbReference>
<dbReference type="GO" id="GO:0019594">
    <property type="term" value="P:mannitol metabolic process"/>
    <property type="evidence" value="ECO:0007669"/>
    <property type="project" value="InterPro"/>
</dbReference>
<evidence type="ECO:0000313" key="6">
    <source>
        <dbReference type="EMBL" id="SHF92047.1"/>
    </source>
</evidence>
<organism evidence="6 7">
    <name type="scientific">Marinomonas polaris DSM 16579</name>
    <dbReference type="NCBI Taxonomy" id="1122206"/>
    <lineage>
        <taxon>Bacteria</taxon>
        <taxon>Pseudomonadati</taxon>
        <taxon>Pseudomonadota</taxon>
        <taxon>Gammaproteobacteria</taxon>
        <taxon>Oceanospirillales</taxon>
        <taxon>Oceanospirillaceae</taxon>
        <taxon>Marinomonas</taxon>
    </lineage>
</organism>
<accession>A0A1M5FKA8</accession>
<feature type="domain" description="Mannitol dehydrogenase C-terminal" evidence="5">
    <location>
        <begin position="283"/>
        <end position="475"/>
    </location>
</feature>
<dbReference type="Gene3D" id="3.40.50.720">
    <property type="entry name" value="NAD(P)-binding Rossmann-like Domain"/>
    <property type="match status" value="1"/>
</dbReference>
<sequence>MRTNATTALPQQVIVPAYDRNRLTTKIVHFGFGAFHRAHQGVYTDELANQFNSDWGICEVSLYSGKPLLEQLQQQDHLYSVVEKNAIGPVIKVIGCVRESMHPDIDGKQAIIDKMAEPQIAIVSLTITEKGYCCDTNTGQLNSLHPLIQHDLQSPTAPNSVIGYLVQALRVRRDKGLPAFTVMSCDNLQENGHVTRDTVVGFARLLDTSLADWIQKNVTFPCTMVDRIVPAVTEDSLDEITKLLGVSDPCGVVCEAFRQWVIEDNFVAGRPDWNLVGAEFVNDVIPFEEMKLRMLNGSHSFLAYLGYLAGYEYIADAMADPAFKKAALALMLNEQAPTLTMPKGTDLEVYAASLIDRYCNTNIKHRTWQIAMDGSQKLPPRLLNSIRYHLKNGSDFTHLALAVAGWMRYVSGVDKQGEAIDVRDPLAATLKSICDKHGPNVSVVKALVLVDEIFAKDLIKSEVFINSIEMAYQTLLLKGAKHSVAEL</sequence>
<keyword evidence="7" id="KW-1185">Reference proteome</keyword>
<gene>
    <name evidence="6" type="ORF">SAMN02745753_02888</name>
</gene>
<dbReference type="InterPro" id="IPR013131">
    <property type="entry name" value="Mannitol_DH_N"/>
</dbReference>
<dbReference type="GO" id="GO:0016616">
    <property type="term" value="F:oxidoreductase activity, acting on the CH-OH group of donors, NAD or NADP as acceptor"/>
    <property type="evidence" value="ECO:0007669"/>
    <property type="project" value="TreeGrafter"/>
</dbReference>
<dbReference type="InterPro" id="IPR023027">
    <property type="entry name" value="Mannitol_DH_CS"/>
</dbReference>
<dbReference type="InterPro" id="IPR036291">
    <property type="entry name" value="NAD(P)-bd_dom_sf"/>
</dbReference>
<dbReference type="EMBL" id="FQVF01000013">
    <property type="protein sequence ID" value="SHF92047.1"/>
    <property type="molecule type" value="Genomic_DNA"/>
</dbReference>
<dbReference type="NCBIfam" id="NF011611">
    <property type="entry name" value="PRK15037.1"/>
    <property type="match status" value="1"/>
</dbReference>
<keyword evidence="1" id="KW-0560">Oxidoreductase</keyword>
<dbReference type="RefSeq" id="WP_072840386.1">
    <property type="nucleotide sequence ID" value="NZ_FQVF01000013.1"/>
</dbReference>
<dbReference type="Pfam" id="PF08125">
    <property type="entry name" value="Mannitol_dh_C"/>
    <property type="match status" value="1"/>
</dbReference>
<dbReference type="OrthoDB" id="271711at2"/>
<evidence type="ECO:0000256" key="3">
    <source>
        <dbReference type="ARBA" id="ARBA00061451"/>
    </source>
</evidence>
<dbReference type="PROSITE" id="PS00974">
    <property type="entry name" value="MANNITOL_DHGENASE"/>
    <property type="match status" value="1"/>
</dbReference>
<dbReference type="InterPro" id="IPR000669">
    <property type="entry name" value="Mannitol_DH"/>
</dbReference>
<reference evidence="7" key="1">
    <citation type="submission" date="2016-11" db="EMBL/GenBank/DDBJ databases">
        <authorList>
            <person name="Varghese N."/>
            <person name="Submissions S."/>
        </authorList>
    </citation>
    <scope>NUCLEOTIDE SEQUENCE [LARGE SCALE GENOMIC DNA]</scope>
    <source>
        <strain evidence="7">DSM 16579</strain>
    </source>
</reference>
<proteinExistence type="inferred from homology"/>
<dbReference type="SUPFAM" id="SSF51735">
    <property type="entry name" value="NAD(P)-binding Rossmann-fold domains"/>
    <property type="match status" value="1"/>
</dbReference>
<evidence type="ECO:0000256" key="1">
    <source>
        <dbReference type="ARBA" id="ARBA00023002"/>
    </source>
</evidence>
<dbReference type="InterPro" id="IPR008927">
    <property type="entry name" value="6-PGluconate_DH-like_C_sf"/>
</dbReference>
<dbReference type="SUPFAM" id="SSF48179">
    <property type="entry name" value="6-phosphogluconate dehydrogenase C-terminal domain-like"/>
    <property type="match status" value="1"/>
</dbReference>
<evidence type="ECO:0000256" key="2">
    <source>
        <dbReference type="ARBA" id="ARBA00023027"/>
    </source>
</evidence>
<dbReference type="InterPro" id="IPR013118">
    <property type="entry name" value="Mannitol_DH_C"/>
</dbReference>